<comment type="caution">
    <text evidence="1">The sequence shown here is derived from an EMBL/GenBank/DDBJ whole genome shotgun (WGS) entry which is preliminary data.</text>
</comment>
<sequence>MMTMLVALHIPGAGRVVFPVVGRSAVLGAVCLAPGMCTLQVGPRSGSATCHPQDRMSLQH</sequence>
<dbReference type="AlphaFoldDB" id="A0A5B7DDL3"/>
<organism evidence="1 2">
    <name type="scientific">Portunus trituberculatus</name>
    <name type="common">Swimming crab</name>
    <name type="synonym">Neptunus trituberculatus</name>
    <dbReference type="NCBI Taxonomy" id="210409"/>
    <lineage>
        <taxon>Eukaryota</taxon>
        <taxon>Metazoa</taxon>
        <taxon>Ecdysozoa</taxon>
        <taxon>Arthropoda</taxon>
        <taxon>Crustacea</taxon>
        <taxon>Multicrustacea</taxon>
        <taxon>Malacostraca</taxon>
        <taxon>Eumalacostraca</taxon>
        <taxon>Eucarida</taxon>
        <taxon>Decapoda</taxon>
        <taxon>Pleocyemata</taxon>
        <taxon>Brachyura</taxon>
        <taxon>Eubrachyura</taxon>
        <taxon>Portunoidea</taxon>
        <taxon>Portunidae</taxon>
        <taxon>Portuninae</taxon>
        <taxon>Portunus</taxon>
    </lineage>
</organism>
<gene>
    <name evidence="1" type="ORF">E2C01_012276</name>
</gene>
<dbReference type="Proteomes" id="UP000324222">
    <property type="component" value="Unassembled WGS sequence"/>
</dbReference>
<name>A0A5B7DDL3_PORTR</name>
<evidence type="ECO:0000313" key="2">
    <source>
        <dbReference type="Proteomes" id="UP000324222"/>
    </source>
</evidence>
<keyword evidence="2" id="KW-1185">Reference proteome</keyword>
<protein>
    <submittedName>
        <fullName evidence="1">Uncharacterized protein</fullName>
    </submittedName>
</protein>
<reference evidence="1 2" key="1">
    <citation type="submission" date="2019-05" db="EMBL/GenBank/DDBJ databases">
        <title>Another draft genome of Portunus trituberculatus and its Hox gene families provides insights of decapod evolution.</title>
        <authorList>
            <person name="Jeong J.-H."/>
            <person name="Song I."/>
            <person name="Kim S."/>
            <person name="Choi T."/>
            <person name="Kim D."/>
            <person name="Ryu S."/>
            <person name="Kim W."/>
        </authorList>
    </citation>
    <scope>NUCLEOTIDE SEQUENCE [LARGE SCALE GENOMIC DNA]</scope>
    <source>
        <tissue evidence="1">Muscle</tissue>
    </source>
</reference>
<dbReference type="EMBL" id="VSRR010000763">
    <property type="protein sequence ID" value="MPC19363.1"/>
    <property type="molecule type" value="Genomic_DNA"/>
</dbReference>
<proteinExistence type="predicted"/>
<evidence type="ECO:0000313" key="1">
    <source>
        <dbReference type="EMBL" id="MPC19363.1"/>
    </source>
</evidence>
<accession>A0A5B7DDL3</accession>